<evidence type="ECO:0000256" key="1">
    <source>
        <dbReference type="ARBA" id="ARBA00022801"/>
    </source>
</evidence>
<evidence type="ECO:0000256" key="2">
    <source>
        <dbReference type="SAM" id="Phobius"/>
    </source>
</evidence>
<name>A0ABT1WQ41_9LACT</name>
<dbReference type="InterPro" id="IPR042002">
    <property type="entry name" value="Sortase_C"/>
</dbReference>
<reference evidence="3" key="3">
    <citation type="journal article" date="2023" name="Microbiol. Resour. Announc.">
        <title>Draft Genome Sequence of Granulicatella sp. Strain S8, Isolated from a Marine Fish, Seriola quinqueradiata.</title>
        <authorList>
            <person name="Lee M."/>
            <person name="Farooq A."/>
            <person name="Jeong J.B."/>
            <person name="Jung M.Y."/>
        </authorList>
    </citation>
    <scope>NUCLEOTIDE SEQUENCE</scope>
    <source>
        <strain evidence="3">S8</strain>
    </source>
</reference>
<keyword evidence="2" id="KW-0472">Membrane</keyword>
<protein>
    <submittedName>
        <fullName evidence="3">Class C sortase</fullName>
    </submittedName>
</protein>
<dbReference type="NCBIfam" id="NF033745">
    <property type="entry name" value="class_C_sortase"/>
    <property type="match status" value="1"/>
</dbReference>
<organism evidence="3 4">
    <name type="scientific">Granulicatella seriolae</name>
    <dbReference type="NCBI Taxonomy" id="2967226"/>
    <lineage>
        <taxon>Bacteria</taxon>
        <taxon>Bacillati</taxon>
        <taxon>Bacillota</taxon>
        <taxon>Bacilli</taxon>
        <taxon>Lactobacillales</taxon>
        <taxon>Carnobacteriaceae</taxon>
        <taxon>Granulicatella</taxon>
    </lineage>
</organism>
<dbReference type="InterPro" id="IPR023365">
    <property type="entry name" value="Sortase_dom-sf"/>
</dbReference>
<dbReference type="EMBL" id="JANHNZ010000005">
    <property type="protein sequence ID" value="MCQ9210185.1"/>
    <property type="molecule type" value="Genomic_DNA"/>
</dbReference>
<dbReference type="Gene3D" id="2.40.260.10">
    <property type="entry name" value="Sortase"/>
    <property type="match status" value="1"/>
</dbReference>
<dbReference type="SUPFAM" id="SSF63817">
    <property type="entry name" value="Sortase"/>
    <property type="match status" value="1"/>
</dbReference>
<gene>
    <name evidence="3" type="ORF">NPA36_06435</name>
</gene>
<sequence>MKKKKQKKRLVLTTIIFLIGLAIASYPFISQWYYRLEAQDQVVQFEQAKSDLDPNVLAERIRLAHAYNQILDPSKLGDPYTNVQKEAVSEYARMLEVQEKLGHVEIPKINEDIPIYAGTSEAVLQKGAGHLEGTSLPVGGESSHTVITAHRGLPSAKLFTALDKLVIGDVFYIHNIEGVLAYRVDQILVVEPSDFEPVLVVEGHDYATLLTCTPYMINSHRLLVRGERIDYVAPVKEDLIQVNKTVTFYQYLFYITLAVLLSLLAWLIWKRVKKKK</sequence>
<reference evidence="3" key="2">
    <citation type="journal article" date="2023" name="Curr. Microbiol.">
        <title>Granulicatella seriolae sp. nov., a Novel Facultative Anaerobe Isolated from Yellowtail Marine Fish.</title>
        <authorList>
            <person name="Lee M."/>
            <person name="Choi Y.J."/>
            <person name="Farooq A."/>
            <person name="Jeong J.B."/>
            <person name="Jung M.Y."/>
        </authorList>
    </citation>
    <scope>NUCLEOTIDE SEQUENCE</scope>
    <source>
        <strain evidence="3">S8</strain>
    </source>
</reference>
<feature type="transmembrane region" description="Helical" evidence="2">
    <location>
        <begin position="248"/>
        <end position="269"/>
    </location>
</feature>
<keyword evidence="2" id="KW-1133">Transmembrane helix</keyword>
<dbReference type="InterPro" id="IPR005754">
    <property type="entry name" value="Sortase"/>
</dbReference>
<keyword evidence="1" id="KW-0378">Hydrolase</keyword>
<accession>A0ABT1WQ41</accession>
<dbReference type="CDD" id="cd05827">
    <property type="entry name" value="Sortase_C"/>
    <property type="match status" value="1"/>
</dbReference>
<reference evidence="3" key="1">
    <citation type="submission" date="2022-07" db="EMBL/GenBank/DDBJ databases">
        <authorList>
            <person name="Jung M.-Y."/>
            <person name="Lee M."/>
        </authorList>
    </citation>
    <scope>NUCLEOTIDE SEQUENCE</scope>
    <source>
        <strain evidence="3">S8</strain>
    </source>
</reference>
<dbReference type="NCBIfam" id="TIGR01076">
    <property type="entry name" value="sortase_fam"/>
    <property type="match status" value="1"/>
</dbReference>
<evidence type="ECO:0000313" key="3">
    <source>
        <dbReference type="EMBL" id="MCQ9210185.1"/>
    </source>
</evidence>
<keyword evidence="4" id="KW-1185">Reference proteome</keyword>
<comment type="caution">
    <text evidence="3">The sequence shown here is derived from an EMBL/GenBank/DDBJ whole genome shotgun (WGS) entry which is preliminary data.</text>
</comment>
<dbReference type="RefSeq" id="WP_256945299.1">
    <property type="nucleotide sequence ID" value="NZ_JANHNZ010000005.1"/>
</dbReference>
<proteinExistence type="predicted"/>
<dbReference type="Proteomes" id="UP001059480">
    <property type="component" value="Unassembled WGS sequence"/>
</dbReference>
<dbReference type="Pfam" id="PF04203">
    <property type="entry name" value="Sortase"/>
    <property type="match status" value="1"/>
</dbReference>
<evidence type="ECO:0000313" key="4">
    <source>
        <dbReference type="Proteomes" id="UP001059480"/>
    </source>
</evidence>
<keyword evidence="2" id="KW-0812">Transmembrane</keyword>